<gene>
    <name evidence="2" type="ORF">IWX46DRAFT_128291</name>
</gene>
<protein>
    <recommendedName>
        <fullName evidence="4">Secreted protein</fullName>
    </recommendedName>
</protein>
<feature type="chain" id="PRO_5046616585" description="Secreted protein" evidence="1">
    <location>
        <begin position="25"/>
        <end position="153"/>
    </location>
</feature>
<keyword evidence="1" id="KW-0732">Signal</keyword>
<organism evidence="2 3">
    <name type="scientific">Phyllosticta citricarpa</name>
    <dbReference type="NCBI Taxonomy" id="55181"/>
    <lineage>
        <taxon>Eukaryota</taxon>
        <taxon>Fungi</taxon>
        <taxon>Dikarya</taxon>
        <taxon>Ascomycota</taxon>
        <taxon>Pezizomycotina</taxon>
        <taxon>Dothideomycetes</taxon>
        <taxon>Dothideomycetes incertae sedis</taxon>
        <taxon>Botryosphaeriales</taxon>
        <taxon>Phyllostictaceae</taxon>
        <taxon>Phyllosticta</taxon>
    </lineage>
</organism>
<dbReference type="Proteomes" id="UP001365128">
    <property type="component" value="Unassembled WGS sequence"/>
</dbReference>
<name>A0ABR1MBG6_9PEZI</name>
<evidence type="ECO:0000313" key="2">
    <source>
        <dbReference type="EMBL" id="KAK7543887.1"/>
    </source>
</evidence>
<evidence type="ECO:0000256" key="1">
    <source>
        <dbReference type="SAM" id="SignalP"/>
    </source>
</evidence>
<keyword evidence="3" id="KW-1185">Reference proteome</keyword>
<comment type="caution">
    <text evidence="2">The sequence shown here is derived from an EMBL/GenBank/DDBJ whole genome shotgun (WGS) entry which is preliminary data.</text>
</comment>
<accession>A0ABR1MBG6</accession>
<reference evidence="2 3" key="1">
    <citation type="submission" date="2024-04" db="EMBL/GenBank/DDBJ databases">
        <title>Phyllosticta paracitricarpa is synonymous to the EU quarantine fungus P. citricarpa based on phylogenomic analyses.</title>
        <authorList>
            <consortium name="Lawrence Berkeley National Laboratory"/>
            <person name="Van Ingen-Buijs V.A."/>
            <person name="Van Westerhoven A.C."/>
            <person name="Haridas S."/>
            <person name="Skiadas P."/>
            <person name="Martin F."/>
            <person name="Groenewald J.Z."/>
            <person name="Crous P.W."/>
            <person name="Seidl M.F."/>
        </authorList>
    </citation>
    <scope>NUCLEOTIDE SEQUENCE [LARGE SCALE GENOMIC DNA]</scope>
    <source>
        <strain evidence="2 3">CBS 122670</strain>
    </source>
</reference>
<evidence type="ECO:0008006" key="4">
    <source>
        <dbReference type="Google" id="ProtNLM"/>
    </source>
</evidence>
<feature type="signal peptide" evidence="1">
    <location>
        <begin position="1"/>
        <end position="24"/>
    </location>
</feature>
<evidence type="ECO:0000313" key="3">
    <source>
        <dbReference type="Proteomes" id="UP001365128"/>
    </source>
</evidence>
<sequence length="153" mass="17661">MVLLFGRLGLLMVTSVWVVPGALYDLPRWWYGGGVKQIRGLLGLDRRLVQAPPTRRGPCLVNEPGKQEPLFLLSQRSFVLGHGCMRPLVFSPHRFSHSVVYSRTTCKEPPAAYVGQAIRVLPLRCVAMRCGKRRKQKMLLRHHHHHHHYYYIM</sequence>
<dbReference type="EMBL" id="JBBPDW010000019">
    <property type="protein sequence ID" value="KAK7543887.1"/>
    <property type="molecule type" value="Genomic_DNA"/>
</dbReference>
<proteinExistence type="predicted"/>